<organism evidence="3 4">
    <name type="scientific">Giardia intestinalis (strain P15)</name>
    <name type="common">Giardia lamblia</name>
    <dbReference type="NCBI Taxonomy" id="658858"/>
    <lineage>
        <taxon>Eukaryota</taxon>
        <taxon>Metamonada</taxon>
        <taxon>Diplomonadida</taxon>
        <taxon>Hexamitidae</taxon>
        <taxon>Giardiinae</taxon>
        <taxon>Giardia</taxon>
    </lineage>
</organism>
<evidence type="ECO:0000313" key="3">
    <source>
        <dbReference type="EMBL" id="EFO60778.1"/>
    </source>
</evidence>
<evidence type="ECO:0000313" key="4">
    <source>
        <dbReference type="Proteomes" id="UP000008974"/>
    </source>
</evidence>
<dbReference type="InterPro" id="IPR005127">
    <property type="entry name" value="Giardia_VSP"/>
</dbReference>
<dbReference type="SMART" id="SM00181">
    <property type="entry name" value="EGF"/>
    <property type="match status" value="4"/>
</dbReference>
<keyword evidence="1" id="KW-0472">Membrane</keyword>
<keyword evidence="1" id="KW-1133">Transmembrane helix</keyword>
<evidence type="ECO:0000256" key="1">
    <source>
        <dbReference type="SAM" id="Phobius"/>
    </source>
</evidence>
<evidence type="ECO:0000259" key="2">
    <source>
        <dbReference type="SMART" id="SM00181"/>
    </source>
</evidence>
<proteinExistence type="predicted"/>
<dbReference type="SMART" id="SM00261">
    <property type="entry name" value="FU"/>
    <property type="match status" value="5"/>
</dbReference>
<dbReference type="InterPro" id="IPR006212">
    <property type="entry name" value="Furin_repeat"/>
</dbReference>
<gene>
    <name evidence="3" type="ORF">GLP15_4893</name>
</gene>
<dbReference type="SUPFAM" id="SSF57184">
    <property type="entry name" value="Growth factor receptor domain"/>
    <property type="match status" value="3"/>
</dbReference>
<dbReference type="EMBL" id="ACVC01000769">
    <property type="protein sequence ID" value="EFO60778.1"/>
    <property type="molecule type" value="Genomic_DNA"/>
</dbReference>
<feature type="domain" description="EGF-like" evidence="2">
    <location>
        <begin position="316"/>
        <end position="355"/>
    </location>
</feature>
<protein>
    <submittedName>
        <fullName evidence="3">VSP S8</fullName>
    </submittedName>
</protein>
<dbReference type="InterPro" id="IPR009030">
    <property type="entry name" value="Growth_fac_rcpt_cys_sf"/>
</dbReference>
<accession>E1F9R6</accession>
<dbReference type="CDD" id="cd00064">
    <property type="entry name" value="FU"/>
    <property type="match status" value="1"/>
</dbReference>
<dbReference type="PANTHER" id="PTHR23275:SF100">
    <property type="entry name" value="EGF-LIKE DOMAIN-CONTAINING PROTEIN"/>
    <property type="match status" value="1"/>
</dbReference>
<comment type="caution">
    <text evidence="3">The sequence shown here is derived from an EMBL/GenBank/DDBJ whole genome shotgun (WGS) entry which is preliminary data.</text>
</comment>
<dbReference type="InterPro" id="IPR000742">
    <property type="entry name" value="EGF"/>
</dbReference>
<feature type="transmembrane region" description="Helical" evidence="1">
    <location>
        <begin position="507"/>
        <end position="531"/>
    </location>
</feature>
<feature type="domain" description="EGF-like" evidence="2">
    <location>
        <begin position="423"/>
        <end position="454"/>
    </location>
</feature>
<dbReference type="Gene3D" id="2.10.220.10">
    <property type="entry name" value="Hormone Receptor, Insulin-like Growth Factor Receptor 1, Chain A, domain 2"/>
    <property type="match status" value="3"/>
</dbReference>
<feature type="domain" description="EGF-like" evidence="2">
    <location>
        <begin position="277"/>
        <end position="314"/>
    </location>
</feature>
<dbReference type="VEuPathDB" id="GiardiaDB:GLP15_4893"/>
<dbReference type="PANTHER" id="PTHR23275">
    <property type="entry name" value="CABRIOLET.-RELATED"/>
    <property type="match status" value="1"/>
</dbReference>
<dbReference type="OrthoDB" id="19903at2759"/>
<dbReference type="InterPro" id="IPR052798">
    <property type="entry name" value="Giardia_VSA"/>
</dbReference>
<sequence length="536" mass="53981">MYKGGCYRTGQEPGNAACARAAAGVCTQAAQGYFVPPGADASHQSVIPCGDVEEITVKDGKKYRGVPHCLQCNPPGPAQNASAVPALCTACEDGYLDFDDRCVACHKSCRTCESSNTEDGCTSCTAETYFLGAASGGEGRCIKCDDTTGAGSYKGIAGCLKCTQPESAGPAVCTECAANLYVKADVGVMACVAASECGEGFFPATVGGVKKCVSCDEIGNGGVGDCAKCALKTPVPEAGIKVTCSECDRNKKVSPLKDECMDSCPDGTYDKQNVCTPCHSSCASCTDATSATCTACYPGFVLNAAAGASAGTCVQECTGRYAENCADGQCTAVVGGSKYCSRCTTGYVPVNGICISSTTRAPTGCTPGDGICTACTDKYFLESGGCYQSTTYPGNKLCTTAAAGKCATCANGQTANGQGSCPACASTCATCASGNVDQCQTCFPGYYKSGNSCIRCDANDSKITGVSGCLSCAPPSSNQGSVICYVTKDGGSGGDSTNKSGGLSTGAIAGIAVAVVVVVGGLVGFLCWWFICRGRG</sequence>
<dbReference type="Proteomes" id="UP000008974">
    <property type="component" value="Unassembled WGS sequence"/>
</dbReference>
<dbReference type="OMA" id="ACTDKYF"/>
<reference evidence="3 4" key="1">
    <citation type="journal article" date="2010" name="BMC Genomics">
        <title>Genome analysis and comparative genomics of a Giardia intestinalis assemblage E isolate.</title>
        <authorList>
            <person name="Jerlstrom-Hultqvist J."/>
            <person name="Franzen O."/>
            <person name="Ankarklev J."/>
            <person name="Xu F."/>
            <person name="Nohynkova E."/>
            <person name="Andersson J.O."/>
            <person name="Svard S.G."/>
            <person name="Andersson B."/>
        </authorList>
    </citation>
    <scope>NUCLEOTIDE SEQUENCE [LARGE SCALE GENOMIC DNA]</scope>
    <source>
        <strain evidence="3 4">P15</strain>
    </source>
</reference>
<feature type="domain" description="EGF-like" evidence="2">
    <location>
        <begin position="48"/>
        <end position="103"/>
    </location>
</feature>
<keyword evidence="1" id="KW-0812">Transmembrane</keyword>
<dbReference type="Pfam" id="PF03302">
    <property type="entry name" value="VSP"/>
    <property type="match status" value="1"/>
</dbReference>
<dbReference type="AlphaFoldDB" id="E1F9R6"/>
<name>E1F9R6_GIAIA</name>